<proteinExistence type="predicted"/>
<keyword evidence="2 5" id="KW-0812">Transmembrane</keyword>
<dbReference type="RefSeq" id="WP_113615459.1">
    <property type="nucleotide sequence ID" value="NZ_QFFJ01000001.1"/>
</dbReference>
<evidence type="ECO:0008006" key="8">
    <source>
        <dbReference type="Google" id="ProtNLM"/>
    </source>
</evidence>
<feature type="transmembrane region" description="Helical" evidence="5">
    <location>
        <begin position="66"/>
        <end position="83"/>
    </location>
</feature>
<dbReference type="AlphaFoldDB" id="A0A365Y4E9"/>
<feature type="transmembrane region" description="Helical" evidence="5">
    <location>
        <begin position="89"/>
        <end position="106"/>
    </location>
</feature>
<keyword evidence="7" id="KW-1185">Reference proteome</keyword>
<evidence type="ECO:0000256" key="5">
    <source>
        <dbReference type="SAM" id="Phobius"/>
    </source>
</evidence>
<dbReference type="GO" id="GO:0016020">
    <property type="term" value="C:membrane"/>
    <property type="evidence" value="ECO:0007669"/>
    <property type="project" value="UniProtKB-SubCell"/>
</dbReference>
<accession>A0A365Y4E9</accession>
<keyword evidence="3 5" id="KW-1133">Transmembrane helix</keyword>
<name>A0A365Y4E9_9BACT</name>
<sequence>MKIVYYVLLVLLTALFCFAGIAKLQDHPVHWAVFEKAGYSRVFFHGIAVMELLIAAGVWWPAIRTYALAGMFMIMIGAVVTHLKSNDAAWHYIVPVLVMGCCWWLYRQQLS</sequence>
<protein>
    <recommendedName>
        <fullName evidence="8">DoxX family protein</fullName>
    </recommendedName>
</protein>
<dbReference type="OrthoDB" id="7960583at2"/>
<comment type="subcellular location">
    <subcellularLocation>
        <location evidence="1">Membrane</location>
        <topology evidence="1">Multi-pass membrane protein</topology>
    </subcellularLocation>
</comment>
<feature type="transmembrane region" description="Helical" evidence="5">
    <location>
        <begin position="38"/>
        <end position="59"/>
    </location>
</feature>
<evidence type="ECO:0000256" key="3">
    <source>
        <dbReference type="ARBA" id="ARBA00022989"/>
    </source>
</evidence>
<evidence type="ECO:0000313" key="7">
    <source>
        <dbReference type="Proteomes" id="UP000253410"/>
    </source>
</evidence>
<evidence type="ECO:0000256" key="2">
    <source>
        <dbReference type="ARBA" id="ARBA00022692"/>
    </source>
</evidence>
<evidence type="ECO:0000256" key="1">
    <source>
        <dbReference type="ARBA" id="ARBA00004141"/>
    </source>
</evidence>
<dbReference type="EMBL" id="QFFJ01000001">
    <property type="protein sequence ID" value="RBL92864.1"/>
    <property type="molecule type" value="Genomic_DNA"/>
</dbReference>
<dbReference type="InterPro" id="IPR032808">
    <property type="entry name" value="DoxX"/>
</dbReference>
<dbReference type="Pfam" id="PF13564">
    <property type="entry name" value="DoxX_2"/>
    <property type="match status" value="1"/>
</dbReference>
<comment type="caution">
    <text evidence="6">The sequence shown here is derived from an EMBL/GenBank/DDBJ whole genome shotgun (WGS) entry which is preliminary data.</text>
</comment>
<reference evidence="6 7" key="1">
    <citation type="submission" date="2018-05" db="EMBL/GenBank/DDBJ databases">
        <title>Chitinophaga sp. K3CV102501T nov., isolated from isolated from a monsoon evergreen broad-leaved forest soil.</title>
        <authorList>
            <person name="Lv Y."/>
        </authorList>
    </citation>
    <scope>NUCLEOTIDE SEQUENCE [LARGE SCALE GENOMIC DNA]</scope>
    <source>
        <strain evidence="6 7">GDMCC 1.1325</strain>
    </source>
</reference>
<gene>
    <name evidence="6" type="ORF">DF182_09870</name>
</gene>
<evidence type="ECO:0000256" key="4">
    <source>
        <dbReference type="ARBA" id="ARBA00023136"/>
    </source>
</evidence>
<dbReference type="Proteomes" id="UP000253410">
    <property type="component" value="Unassembled WGS sequence"/>
</dbReference>
<keyword evidence="4 5" id="KW-0472">Membrane</keyword>
<evidence type="ECO:0000313" key="6">
    <source>
        <dbReference type="EMBL" id="RBL92864.1"/>
    </source>
</evidence>
<organism evidence="6 7">
    <name type="scientific">Chitinophaga flava</name>
    <dbReference type="NCBI Taxonomy" id="2259036"/>
    <lineage>
        <taxon>Bacteria</taxon>
        <taxon>Pseudomonadati</taxon>
        <taxon>Bacteroidota</taxon>
        <taxon>Chitinophagia</taxon>
        <taxon>Chitinophagales</taxon>
        <taxon>Chitinophagaceae</taxon>
        <taxon>Chitinophaga</taxon>
    </lineage>
</organism>